<dbReference type="EMBL" id="JAGRQC010000007">
    <property type="protein sequence ID" value="MBR0553995.1"/>
    <property type="molecule type" value="Genomic_DNA"/>
</dbReference>
<dbReference type="Gene3D" id="1.20.1640.10">
    <property type="entry name" value="Multidrug efflux transporter AcrB transmembrane domain"/>
    <property type="match status" value="2"/>
</dbReference>
<feature type="transmembrane region" description="Helical" evidence="2">
    <location>
        <begin position="361"/>
        <end position="378"/>
    </location>
</feature>
<dbReference type="InterPro" id="IPR001036">
    <property type="entry name" value="Acrflvin-R"/>
</dbReference>
<protein>
    <submittedName>
        <fullName evidence="3">Efflux RND transporter permease subunit</fullName>
    </submittedName>
</protein>
<comment type="caution">
    <text evidence="3">The sequence shown here is derived from an EMBL/GenBank/DDBJ whole genome shotgun (WGS) entry which is preliminary data.</text>
</comment>
<organism evidence="3 4">
    <name type="scientific">Stakelama marina</name>
    <dbReference type="NCBI Taxonomy" id="2826939"/>
    <lineage>
        <taxon>Bacteria</taxon>
        <taxon>Pseudomonadati</taxon>
        <taxon>Pseudomonadota</taxon>
        <taxon>Alphaproteobacteria</taxon>
        <taxon>Sphingomonadales</taxon>
        <taxon>Sphingomonadaceae</taxon>
        <taxon>Stakelama</taxon>
    </lineage>
</organism>
<feature type="transmembrane region" description="Helical" evidence="2">
    <location>
        <begin position="887"/>
        <end position="907"/>
    </location>
</feature>
<keyword evidence="4" id="KW-1185">Reference proteome</keyword>
<feature type="transmembrane region" description="Helical" evidence="2">
    <location>
        <begin position="990"/>
        <end position="1019"/>
    </location>
</feature>
<reference evidence="3" key="1">
    <citation type="submission" date="2021-04" db="EMBL/GenBank/DDBJ databases">
        <title>Ouciella asimina sp. nov., isolated from the surface seawater in the hydrothermal field of Okinawa Trough.</title>
        <authorList>
            <person name="Shuang W."/>
        </authorList>
    </citation>
    <scope>NUCLEOTIDE SEQUENCE</scope>
    <source>
        <strain evidence="3">LXI357</strain>
    </source>
</reference>
<proteinExistence type="predicted"/>
<accession>A0A8T4ILK3</accession>
<dbReference type="PANTHER" id="PTHR32063:SF77">
    <property type="entry name" value="ACR FAMILY TRANSPORT PROTEIN"/>
    <property type="match status" value="1"/>
</dbReference>
<feature type="transmembrane region" description="Helical" evidence="2">
    <location>
        <begin position="861"/>
        <end position="880"/>
    </location>
</feature>
<feature type="transmembrane region" description="Helical" evidence="2">
    <location>
        <begin position="959"/>
        <end position="978"/>
    </location>
</feature>
<dbReference type="GO" id="GO:0005886">
    <property type="term" value="C:plasma membrane"/>
    <property type="evidence" value="ECO:0007669"/>
    <property type="project" value="TreeGrafter"/>
</dbReference>
<dbReference type="SUPFAM" id="SSF82693">
    <property type="entry name" value="Multidrug efflux transporter AcrB pore domain, PN1, PN2, PC1 and PC2 subdomains"/>
    <property type="match status" value="3"/>
</dbReference>
<keyword evidence="2" id="KW-1133">Transmembrane helix</keyword>
<keyword evidence="2" id="KW-0472">Membrane</keyword>
<feature type="region of interest" description="Disordered" evidence="1">
    <location>
        <begin position="1034"/>
        <end position="1068"/>
    </location>
</feature>
<feature type="transmembrane region" description="Helical" evidence="2">
    <location>
        <begin position="464"/>
        <end position="491"/>
    </location>
</feature>
<dbReference type="Pfam" id="PF00873">
    <property type="entry name" value="ACR_tran"/>
    <property type="match status" value="1"/>
</dbReference>
<feature type="transmembrane region" description="Helical" evidence="2">
    <location>
        <begin position="390"/>
        <end position="412"/>
    </location>
</feature>
<feature type="transmembrane region" description="Helical" evidence="2">
    <location>
        <begin position="332"/>
        <end position="354"/>
    </location>
</feature>
<dbReference type="Gene3D" id="3.30.2090.10">
    <property type="entry name" value="Multidrug efflux transporter AcrB TolC docking domain, DN and DC subdomains"/>
    <property type="match status" value="2"/>
</dbReference>
<gene>
    <name evidence="3" type="ORF">J7S20_15940</name>
</gene>
<keyword evidence="2" id="KW-0812">Transmembrane</keyword>
<dbReference type="Gene3D" id="3.30.70.1430">
    <property type="entry name" value="Multidrug efflux transporter AcrB pore domain"/>
    <property type="match status" value="2"/>
</dbReference>
<name>A0A8T4ILK3_9SPHN</name>
<dbReference type="InterPro" id="IPR027463">
    <property type="entry name" value="AcrB_DN_DC_subdom"/>
</dbReference>
<dbReference type="SUPFAM" id="SSF82866">
    <property type="entry name" value="Multidrug efflux transporter AcrB transmembrane domain"/>
    <property type="match status" value="2"/>
</dbReference>
<evidence type="ECO:0000313" key="3">
    <source>
        <dbReference type="EMBL" id="MBR0553995.1"/>
    </source>
</evidence>
<feature type="transmembrane region" description="Helical" evidence="2">
    <location>
        <begin position="913"/>
        <end position="938"/>
    </location>
</feature>
<feature type="transmembrane region" description="Helical" evidence="2">
    <location>
        <begin position="542"/>
        <end position="562"/>
    </location>
</feature>
<dbReference type="RefSeq" id="WP_284055246.1">
    <property type="nucleotide sequence ID" value="NZ_JAGRQC010000007.1"/>
</dbReference>
<dbReference type="PANTHER" id="PTHR32063">
    <property type="match status" value="1"/>
</dbReference>
<dbReference type="GO" id="GO:0042910">
    <property type="term" value="F:xenobiotic transmembrane transporter activity"/>
    <property type="evidence" value="ECO:0007669"/>
    <property type="project" value="TreeGrafter"/>
</dbReference>
<feature type="transmembrane region" description="Helical" evidence="2">
    <location>
        <begin position="432"/>
        <end position="452"/>
    </location>
</feature>
<dbReference type="PRINTS" id="PR00702">
    <property type="entry name" value="ACRIFLAVINRP"/>
</dbReference>
<evidence type="ECO:0000256" key="1">
    <source>
        <dbReference type="SAM" id="MobiDB-lite"/>
    </source>
</evidence>
<evidence type="ECO:0000313" key="4">
    <source>
        <dbReference type="Proteomes" id="UP000676996"/>
    </source>
</evidence>
<dbReference type="SUPFAM" id="SSF82714">
    <property type="entry name" value="Multidrug efflux transporter AcrB TolC docking domain, DN and DC subdomains"/>
    <property type="match status" value="2"/>
</dbReference>
<dbReference type="Proteomes" id="UP000676996">
    <property type="component" value="Unassembled WGS sequence"/>
</dbReference>
<feature type="transmembrane region" description="Helical" evidence="2">
    <location>
        <begin position="15"/>
        <end position="33"/>
    </location>
</feature>
<dbReference type="Gene3D" id="3.30.70.1440">
    <property type="entry name" value="Multidrug efflux transporter AcrB pore domain"/>
    <property type="match status" value="1"/>
</dbReference>
<sequence>MSFRRISAWAIRNPVPPIVLFIALTIAGMVSFMRMDVNQDPDIEFPIVWINITQPGAAPSELETQVTRRVEAAVRNLQGIDQIDSTVREGNSQTIVQLDIGTPIDRAVEDVRSAVQQIRSDLPDGILEPQVGRANTTDNDIASFTAIATDMTLEDLSWYVDNTVSKTLLEIPGMSTVERIGGVDREIRVILDPVKVQSYGLTAAQVNQQLRQVNLNAAGGRAEIGGSEQSVRVLGNAQSAIDLGKTQIAIGGGRTVRLDNIAQVKDLYAEKRNSAKYDGKEVLAFDIKRTKGASDVTVFHAAEKKLQELEKRNPQVHFELLFNDSKYAEEQYHTAIDALIEGAVLAVIVVFLFLRDWRATLISALAIPLSAIPSFWFMELMGFTLNQMTLLALSLVAGVLVDDAIVEIENIVRHMRMGKSAYQASIDAADEIGVAVLATTMSIVAVFLPVGLMPGISGQFFKNFGLTVVAAVLMSLAVARLITPMIAAYFLKAKGHASHGEGPMTDGYMKILRWSLDDRRAKRVAAQGGAKRWLAKFLDHRLWIVGMGAFAFLLTIVCFAMLPMTFQPVQDRDNVTVTVDMVPGTTLAQTQKVVDRVDRLMSKQPIVTDTYARTYVGNGRVVAKLSEDRDITSTEFEKSLAPTLNQIPDARVTFRSQNGWGSSGRDLTITLGGEDPKLLEAAAIKVVDQMAQLKSVVAPRITGDLQRPEIVIRPRMDLAANLGVTTAALSNAIRIATLGDIDQNSARFSLSDRQIPIRVALNENARARLSTIQNLPVQTQSGGSVPLKVVADIGFGAGPTQIERTNLERKMVIGADLAPGVVSGDAMKQIHDLPAMKNLPLGVHEMTLGQAKWQQEMLQNFFIAVISGVMLVFAVLVLLYKRVMPPFVNMGSLMLAPLGGALALLVTGNPLSLPVFIGLLMLLGIVAKNSILLVDFALEEMGKGVAKFDAIMDAGHKRAQPIVMTTVAMIAGMVPTALSLQGDSSWRAPMGIVVIGGLALSTVLTLLIVPATFSLAVGLERWIGPKLSRRLLTYRPGDDQEDGATIDHKPGGGRIGYGPDGEEPQPAE</sequence>
<evidence type="ECO:0000256" key="2">
    <source>
        <dbReference type="SAM" id="Phobius"/>
    </source>
</evidence>
<dbReference type="Gene3D" id="3.30.70.1320">
    <property type="entry name" value="Multidrug efflux transporter AcrB pore domain like"/>
    <property type="match status" value="1"/>
</dbReference>
<dbReference type="AlphaFoldDB" id="A0A8T4ILK3"/>